<name>J3K399_COCIM</name>
<sequence>MNVSGSRIKLCRMFLNIYKLFEINRQKNNNHILAKLFLTKQELIWNEILRRRGSLLLLILSISMRMGLVDIKNIDLKCIHNLINEMSDVDGDNENNRDNRADRDNRDNRDDEDNKDDGKSSSHVLENTEFIQHEIVRLYSKINSIEDKVKSSIFIVTSGISSSSMKWNINAFADAAKVLIILEVAWDHDREKYLPE</sequence>
<evidence type="ECO:0000313" key="3">
    <source>
        <dbReference type="Proteomes" id="UP000001261"/>
    </source>
</evidence>
<reference evidence="3" key="2">
    <citation type="journal article" date="2010" name="Genome Res.">
        <title>Population genomic sequencing of Coccidioides fungi reveals recent hybridization and transposon control.</title>
        <authorList>
            <person name="Neafsey D.E."/>
            <person name="Barker B.M."/>
            <person name="Sharpton T.J."/>
            <person name="Stajich J.E."/>
            <person name="Park D.J."/>
            <person name="Whiston E."/>
            <person name="Hung C.-Y."/>
            <person name="McMahan C."/>
            <person name="White J."/>
            <person name="Sykes S."/>
            <person name="Heiman D."/>
            <person name="Young S."/>
            <person name="Zeng Q."/>
            <person name="Abouelleil A."/>
            <person name="Aftuck L."/>
            <person name="Bessette D."/>
            <person name="Brown A."/>
            <person name="FitzGerald M."/>
            <person name="Lui A."/>
            <person name="Macdonald J.P."/>
            <person name="Priest M."/>
            <person name="Orbach M.J."/>
            <person name="Galgiani J.N."/>
            <person name="Kirkland T.N."/>
            <person name="Cole G.T."/>
            <person name="Birren B.W."/>
            <person name="Henn M.R."/>
            <person name="Taylor J.W."/>
            <person name="Rounsley S.D."/>
        </authorList>
    </citation>
    <scope>GENOME REANNOTATION</scope>
    <source>
        <strain evidence="3">RS</strain>
    </source>
</reference>
<dbReference type="RefSeq" id="XP_001240220.2">
    <property type="nucleotide sequence ID" value="XM_001240219.2"/>
</dbReference>
<accession>J3K399</accession>
<reference evidence="3" key="1">
    <citation type="journal article" date="2009" name="Genome Res.">
        <title>Comparative genomic analyses of the human fungal pathogens Coccidioides and their relatives.</title>
        <authorList>
            <person name="Sharpton T.J."/>
            <person name="Stajich J.E."/>
            <person name="Rounsley S.D."/>
            <person name="Gardner M.J."/>
            <person name="Wortman J.R."/>
            <person name="Jordar V.S."/>
            <person name="Maiti R."/>
            <person name="Kodira C.D."/>
            <person name="Neafsey D.E."/>
            <person name="Zeng Q."/>
            <person name="Hung C.-Y."/>
            <person name="McMahan C."/>
            <person name="Muszewska A."/>
            <person name="Grynberg M."/>
            <person name="Mandel M.A."/>
            <person name="Kellner E.M."/>
            <person name="Barker B.M."/>
            <person name="Galgiani J.N."/>
            <person name="Orbach M.J."/>
            <person name="Kirkland T.N."/>
            <person name="Cole G.T."/>
            <person name="Henn M.R."/>
            <person name="Birren B.W."/>
            <person name="Taylor J.W."/>
        </authorList>
    </citation>
    <scope>NUCLEOTIDE SEQUENCE [LARGE SCALE GENOMIC DNA]</scope>
    <source>
        <strain evidence="3">RS</strain>
    </source>
</reference>
<gene>
    <name evidence="2" type="ORF">CIMG_12943</name>
</gene>
<feature type="compositionally biased region" description="Basic and acidic residues" evidence="1">
    <location>
        <begin position="94"/>
        <end position="109"/>
    </location>
</feature>
<dbReference type="InParanoid" id="J3K399"/>
<dbReference type="EMBL" id="GG704912">
    <property type="protein sequence ID" value="EAS28637.3"/>
    <property type="molecule type" value="Genomic_DNA"/>
</dbReference>
<evidence type="ECO:0000313" key="2">
    <source>
        <dbReference type="EMBL" id="EAS28637.3"/>
    </source>
</evidence>
<dbReference type="AlphaFoldDB" id="J3K399"/>
<organism evidence="2 3">
    <name type="scientific">Coccidioides immitis (strain RS)</name>
    <name type="common">Valley fever fungus</name>
    <dbReference type="NCBI Taxonomy" id="246410"/>
    <lineage>
        <taxon>Eukaryota</taxon>
        <taxon>Fungi</taxon>
        <taxon>Dikarya</taxon>
        <taxon>Ascomycota</taxon>
        <taxon>Pezizomycotina</taxon>
        <taxon>Eurotiomycetes</taxon>
        <taxon>Eurotiomycetidae</taxon>
        <taxon>Onygenales</taxon>
        <taxon>Onygenaceae</taxon>
        <taxon>Coccidioides</taxon>
    </lineage>
</organism>
<evidence type="ECO:0000256" key="1">
    <source>
        <dbReference type="SAM" id="MobiDB-lite"/>
    </source>
</evidence>
<dbReference type="Proteomes" id="UP000001261">
    <property type="component" value="Unassembled WGS sequence"/>
</dbReference>
<protein>
    <submittedName>
        <fullName evidence="2">Uncharacterized protein</fullName>
    </submittedName>
</protein>
<feature type="region of interest" description="Disordered" evidence="1">
    <location>
        <begin position="90"/>
        <end position="123"/>
    </location>
</feature>
<dbReference type="VEuPathDB" id="FungiDB:CIMG_12943"/>
<dbReference type="GeneID" id="24164570"/>
<dbReference type="KEGG" id="cim:CIMG_12943"/>
<proteinExistence type="predicted"/>
<keyword evidence="3" id="KW-1185">Reference proteome</keyword>